<dbReference type="InterPro" id="IPR013083">
    <property type="entry name" value="Znf_RING/FYVE/PHD"/>
</dbReference>
<dbReference type="PANTHER" id="PTHR47177:SF3">
    <property type="entry name" value="F18C1.6 PROTEIN"/>
    <property type="match status" value="1"/>
</dbReference>
<keyword evidence="2 4" id="KW-0863">Zinc-finger</keyword>
<dbReference type="Pfam" id="PF00628">
    <property type="entry name" value="PHD"/>
    <property type="match status" value="1"/>
</dbReference>
<dbReference type="InterPro" id="IPR019787">
    <property type="entry name" value="Znf_PHD-finger"/>
</dbReference>
<dbReference type="Proteomes" id="UP000734854">
    <property type="component" value="Unassembled WGS sequence"/>
</dbReference>
<reference evidence="7 8" key="1">
    <citation type="submission" date="2020-08" db="EMBL/GenBank/DDBJ databases">
        <title>Plant Genome Project.</title>
        <authorList>
            <person name="Zhang R.-G."/>
        </authorList>
    </citation>
    <scope>NUCLEOTIDE SEQUENCE [LARGE SCALE GENOMIC DNA]</scope>
    <source>
        <tissue evidence="7">Rhizome</tissue>
    </source>
</reference>
<dbReference type="Gene3D" id="3.30.40.10">
    <property type="entry name" value="Zinc/RING finger domain, C3HC4 (zinc finger)"/>
    <property type="match status" value="1"/>
</dbReference>
<sequence length="210" mass="23350">MIQFIQFGLDFQIYQPSEGEIRQMLDPYGNIVCTECQQAVDDHLMLLCDICDSCAHTYCVGLGREVPEGNWYCDCCRSTTTVSSCMQNQDTFSGGVPKSSLTHGYEAVEDAAHIHSNSYSQPSGSFPRLIASQRMDLNAPPTLDDDYAAIYQVTGVGGSTLSERRAIHQQIRILLSNSRPRQMIHQNDVSNDKVEGNATPQEVQQSEFTN</sequence>
<evidence type="ECO:0000256" key="1">
    <source>
        <dbReference type="ARBA" id="ARBA00022723"/>
    </source>
</evidence>
<dbReference type="InterPro" id="IPR001965">
    <property type="entry name" value="Znf_PHD"/>
</dbReference>
<evidence type="ECO:0000256" key="3">
    <source>
        <dbReference type="ARBA" id="ARBA00022833"/>
    </source>
</evidence>
<dbReference type="EMBL" id="JACMSC010000012">
    <property type="protein sequence ID" value="KAG6498078.1"/>
    <property type="molecule type" value="Genomic_DNA"/>
</dbReference>
<evidence type="ECO:0000259" key="6">
    <source>
        <dbReference type="PROSITE" id="PS50016"/>
    </source>
</evidence>
<evidence type="ECO:0000256" key="2">
    <source>
        <dbReference type="ARBA" id="ARBA00022771"/>
    </source>
</evidence>
<dbReference type="InterPro" id="IPR011011">
    <property type="entry name" value="Znf_FYVE_PHD"/>
</dbReference>
<comment type="caution">
    <text evidence="7">The sequence shown here is derived from an EMBL/GenBank/DDBJ whole genome shotgun (WGS) entry which is preliminary data.</text>
</comment>
<dbReference type="PANTHER" id="PTHR47177">
    <property type="entry name" value="F18C1.6 PROTEIN"/>
    <property type="match status" value="1"/>
</dbReference>
<dbReference type="PROSITE" id="PS50016">
    <property type="entry name" value="ZF_PHD_2"/>
    <property type="match status" value="1"/>
</dbReference>
<organism evidence="7 8">
    <name type="scientific">Zingiber officinale</name>
    <name type="common">Ginger</name>
    <name type="synonym">Amomum zingiber</name>
    <dbReference type="NCBI Taxonomy" id="94328"/>
    <lineage>
        <taxon>Eukaryota</taxon>
        <taxon>Viridiplantae</taxon>
        <taxon>Streptophyta</taxon>
        <taxon>Embryophyta</taxon>
        <taxon>Tracheophyta</taxon>
        <taxon>Spermatophyta</taxon>
        <taxon>Magnoliopsida</taxon>
        <taxon>Liliopsida</taxon>
        <taxon>Zingiberales</taxon>
        <taxon>Zingiberaceae</taxon>
        <taxon>Zingiber</taxon>
    </lineage>
</organism>
<evidence type="ECO:0000313" key="7">
    <source>
        <dbReference type="EMBL" id="KAG6498078.1"/>
    </source>
</evidence>
<dbReference type="SUPFAM" id="SSF57903">
    <property type="entry name" value="FYVE/PHD zinc finger"/>
    <property type="match status" value="1"/>
</dbReference>
<dbReference type="GO" id="GO:0008270">
    <property type="term" value="F:zinc ion binding"/>
    <property type="evidence" value="ECO:0007669"/>
    <property type="project" value="UniProtKB-KW"/>
</dbReference>
<feature type="region of interest" description="Disordered" evidence="5">
    <location>
        <begin position="187"/>
        <end position="210"/>
    </location>
</feature>
<dbReference type="AlphaFoldDB" id="A0A8J5FZH3"/>
<evidence type="ECO:0000256" key="4">
    <source>
        <dbReference type="PROSITE-ProRule" id="PRU00146"/>
    </source>
</evidence>
<feature type="compositionally biased region" description="Polar residues" evidence="5">
    <location>
        <begin position="198"/>
        <end position="210"/>
    </location>
</feature>
<feature type="domain" description="PHD-type" evidence="6">
    <location>
        <begin position="30"/>
        <end position="79"/>
    </location>
</feature>
<protein>
    <recommendedName>
        <fullName evidence="6">PHD-type domain-containing protein</fullName>
    </recommendedName>
</protein>
<proteinExistence type="predicted"/>
<keyword evidence="3" id="KW-0862">Zinc</keyword>
<name>A0A8J5FZH3_ZINOF</name>
<keyword evidence="1" id="KW-0479">Metal-binding</keyword>
<evidence type="ECO:0000313" key="8">
    <source>
        <dbReference type="Proteomes" id="UP000734854"/>
    </source>
</evidence>
<keyword evidence="8" id="KW-1185">Reference proteome</keyword>
<gene>
    <name evidence="7" type="ORF">ZIOFF_045987</name>
</gene>
<accession>A0A8J5FZH3</accession>
<evidence type="ECO:0000256" key="5">
    <source>
        <dbReference type="SAM" id="MobiDB-lite"/>
    </source>
</evidence>
<dbReference type="SMART" id="SM00249">
    <property type="entry name" value="PHD"/>
    <property type="match status" value="1"/>
</dbReference>